<dbReference type="InterPro" id="IPR023214">
    <property type="entry name" value="HAD_sf"/>
</dbReference>
<dbReference type="PANTHER" id="PTHR43611:SF3">
    <property type="entry name" value="FLAVIN MONONUCLEOTIDE HYDROLASE 1, CHLOROPLATIC"/>
    <property type="match status" value="1"/>
</dbReference>
<dbReference type="SUPFAM" id="SSF56784">
    <property type="entry name" value="HAD-like"/>
    <property type="match status" value="1"/>
</dbReference>
<dbReference type="Pfam" id="PF00702">
    <property type="entry name" value="Hydrolase"/>
    <property type="match status" value="1"/>
</dbReference>
<accession>A0A941I5B8</accession>
<evidence type="ECO:0000313" key="2">
    <source>
        <dbReference type="Proteomes" id="UP000680067"/>
    </source>
</evidence>
<protein>
    <submittedName>
        <fullName evidence="1">HAD-IA family hydrolase</fullName>
    </submittedName>
</protein>
<dbReference type="SFLD" id="SFLDG01129">
    <property type="entry name" value="C1.5:_HAD__Beta-PGM__Phosphata"/>
    <property type="match status" value="1"/>
</dbReference>
<dbReference type="GO" id="GO:0016787">
    <property type="term" value="F:hydrolase activity"/>
    <property type="evidence" value="ECO:0007669"/>
    <property type="project" value="UniProtKB-KW"/>
</dbReference>
<dbReference type="EMBL" id="JAGSPN010000001">
    <property type="protein sequence ID" value="MBR7780684.1"/>
    <property type="molecule type" value="Genomic_DNA"/>
</dbReference>
<dbReference type="PANTHER" id="PTHR43611">
    <property type="entry name" value="ALPHA-D-GLUCOSE 1-PHOSPHATE PHOSPHATASE"/>
    <property type="match status" value="1"/>
</dbReference>
<gene>
    <name evidence="1" type="ORF">KDM89_00900</name>
</gene>
<dbReference type="InterPro" id="IPR006439">
    <property type="entry name" value="HAD-SF_hydro_IA"/>
</dbReference>
<dbReference type="Gene3D" id="1.10.150.240">
    <property type="entry name" value="Putative phosphatase, domain 2"/>
    <property type="match status" value="1"/>
</dbReference>
<evidence type="ECO:0000313" key="1">
    <source>
        <dbReference type="EMBL" id="MBR7780684.1"/>
    </source>
</evidence>
<organism evidence="1 2">
    <name type="scientific">Undibacterium luofuense</name>
    <dbReference type="NCBI Taxonomy" id="2828733"/>
    <lineage>
        <taxon>Bacteria</taxon>
        <taxon>Pseudomonadati</taxon>
        <taxon>Pseudomonadota</taxon>
        <taxon>Betaproteobacteria</taxon>
        <taxon>Burkholderiales</taxon>
        <taxon>Oxalobacteraceae</taxon>
        <taxon>Undibacterium</taxon>
    </lineage>
</organism>
<dbReference type="InterPro" id="IPR036412">
    <property type="entry name" value="HAD-like_sf"/>
</dbReference>
<proteinExistence type="predicted"/>
<comment type="caution">
    <text evidence="1">The sequence shown here is derived from an EMBL/GenBank/DDBJ whole genome shotgun (WGS) entry which is preliminary data.</text>
</comment>
<dbReference type="RefSeq" id="WP_212686075.1">
    <property type="nucleotide sequence ID" value="NZ_JAGSPN010000001.1"/>
</dbReference>
<name>A0A941I5B8_9BURK</name>
<keyword evidence="2" id="KW-1185">Reference proteome</keyword>
<dbReference type="InterPro" id="IPR023198">
    <property type="entry name" value="PGP-like_dom2"/>
</dbReference>
<sequence length="206" mass="23236">MNTANDARSQNPCLCFDLGGVLIRNAVFTGLPALLPAGQDLSVLRQRWLHSTVIRRFESGLCSADEFAQAFVQEWDLSISASEFLQEFYRWPEGFYEGVNETLQALRPHYQLACLSDSNSLHWQKFADLLSVFDPALSSHQLGIMKPDVAIFEAAAVRLQREPQQIWFFDDMEENVITARSAGWQAWQVQGWDGTRAQLAALGVLL</sequence>
<keyword evidence="1" id="KW-0378">Hydrolase</keyword>
<dbReference type="Proteomes" id="UP000680067">
    <property type="component" value="Unassembled WGS sequence"/>
</dbReference>
<reference evidence="1" key="1">
    <citation type="submission" date="2021-04" db="EMBL/GenBank/DDBJ databases">
        <title>novel species isolated from subtropical streams in China.</title>
        <authorList>
            <person name="Lu H."/>
        </authorList>
    </citation>
    <scope>NUCLEOTIDE SEQUENCE</scope>
    <source>
        <strain evidence="1">LFS511W</strain>
    </source>
</reference>
<dbReference type="SFLD" id="SFLDS00003">
    <property type="entry name" value="Haloacid_Dehalogenase"/>
    <property type="match status" value="1"/>
</dbReference>
<dbReference type="Gene3D" id="3.40.50.1000">
    <property type="entry name" value="HAD superfamily/HAD-like"/>
    <property type="match status" value="1"/>
</dbReference>
<dbReference type="NCBIfam" id="TIGR01509">
    <property type="entry name" value="HAD-SF-IA-v3"/>
    <property type="match status" value="1"/>
</dbReference>
<dbReference type="AlphaFoldDB" id="A0A941I5B8"/>